<accession>A0A9W8T9J9</accession>
<evidence type="ECO:0000313" key="2">
    <source>
        <dbReference type="Proteomes" id="UP001140502"/>
    </source>
</evidence>
<keyword evidence="2" id="KW-1185">Reference proteome</keyword>
<protein>
    <submittedName>
        <fullName evidence="1">Uncharacterized protein</fullName>
    </submittedName>
</protein>
<sequence length="73" mass="8234">MGTEMTANASAPTLIPTKLIWDFENLWNAVAEFYGNEFSWQIVEDDLVVTVNIGTPVFLKEKLQEKGAILPYD</sequence>
<dbReference type="AlphaFoldDB" id="A0A9W8T9J9"/>
<reference evidence="1" key="1">
    <citation type="submission" date="2022-10" db="EMBL/GenBank/DDBJ databases">
        <title>Tapping the CABI collections for fungal endophytes: first genome assemblies for Collariella, Neodidymelliopsis, Ascochyta clinopodiicola, Didymella pomorum, Didymosphaeria variabile, Neocosmospora piperis and Neocucurbitaria cava.</title>
        <authorList>
            <person name="Hill R."/>
        </authorList>
    </citation>
    <scope>NUCLEOTIDE SEQUENCE</scope>
    <source>
        <strain evidence="1">IMI 366586</strain>
    </source>
</reference>
<organism evidence="1 2">
    <name type="scientific">Fusarium piperis</name>
    <dbReference type="NCBI Taxonomy" id="1435070"/>
    <lineage>
        <taxon>Eukaryota</taxon>
        <taxon>Fungi</taxon>
        <taxon>Dikarya</taxon>
        <taxon>Ascomycota</taxon>
        <taxon>Pezizomycotina</taxon>
        <taxon>Sordariomycetes</taxon>
        <taxon>Hypocreomycetidae</taxon>
        <taxon>Hypocreales</taxon>
        <taxon>Nectriaceae</taxon>
        <taxon>Fusarium</taxon>
        <taxon>Fusarium solani species complex</taxon>
    </lineage>
</organism>
<gene>
    <name evidence="1" type="ORF">N0V84_012317</name>
</gene>
<name>A0A9W8T9J9_9HYPO</name>
<evidence type="ECO:0000313" key="1">
    <source>
        <dbReference type="EMBL" id="KAJ4308072.1"/>
    </source>
</evidence>
<proteinExistence type="predicted"/>
<dbReference type="EMBL" id="JAPEUR010000580">
    <property type="protein sequence ID" value="KAJ4308072.1"/>
    <property type="molecule type" value="Genomic_DNA"/>
</dbReference>
<dbReference type="Proteomes" id="UP001140502">
    <property type="component" value="Unassembled WGS sequence"/>
</dbReference>
<comment type="caution">
    <text evidence="1">The sequence shown here is derived from an EMBL/GenBank/DDBJ whole genome shotgun (WGS) entry which is preliminary data.</text>
</comment>